<dbReference type="SMART" id="SM00175">
    <property type="entry name" value="RAB"/>
    <property type="match status" value="1"/>
</dbReference>
<dbReference type="SUPFAM" id="SSF52540">
    <property type="entry name" value="P-loop containing nucleoside triphosphate hydrolases"/>
    <property type="match status" value="1"/>
</dbReference>
<protein>
    <submittedName>
        <fullName evidence="5">Ras family protein, putative</fullName>
    </submittedName>
</protein>
<organism evidence="5 6">
    <name type="scientific">Ichthyophthirius multifiliis</name>
    <name type="common">White spot disease agent</name>
    <name type="synonym">Ich</name>
    <dbReference type="NCBI Taxonomy" id="5932"/>
    <lineage>
        <taxon>Eukaryota</taxon>
        <taxon>Sar</taxon>
        <taxon>Alveolata</taxon>
        <taxon>Ciliophora</taxon>
        <taxon>Intramacronucleata</taxon>
        <taxon>Oligohymenophorea</taxon>
        <taxon>Hymenostomatida</taxon>
        <taxon>Ophryoglenina</taxon>
        <taxon>Ichthyophthirius</taxon>
    </lineage>
</organism>
<dbReference type="AlphaFoldDB" id="G0R255"/>
<dbReference type="SMART" id="SM00173">
    <property type="entry name" value="RAS"/>
    <property type="match status" value="1"/>
</dbReference>
<dbReference type="InterPro" id="IPR006571">
    <property type="entry name" value="TLDc_dom"/>
</dbReference>
<dbReference type="Gene3D" id="1.10.8.270">
    <property type="entry name" value="putative rabgap domain of human tbc1 domain family member 14 like domains"/>
    <property type="match status" value="1"/>
</dbReference>
<dbReference type="Gene3D" id="3.40.50.300">
    <property type="entry name" value="P-loop containing nucleotide triphosphate hydrolases"/>
    <property type="match status" value="1"/>
</dbReference>
<keyword evidence="1" id="KW-0547">Nucleotide-binding</keyword>
<name>G0R255_ICHMU</name>
<keyword evidence="6" id="KW-1185">Reference proteome</keyword>
<evidence type="ECO:0000256" key="3">
    <source>
        <dbReference type="SAM" id="MobiDB-lite"/>
    </source>
</evidence>
<dbReference type="InterPro" id="IPR005225">
    <property type="entry name" value="Small_GTP-bd"/>
</dbReference>
<dbReference type="InterPro" id="IPR001806">
    <property type="entry name" value="Small_GTPase"/>
</dbReference>
<proteinExistence type="predicted"/>
<dbReference type="Pfam" id="PF00071">
    <property type="entry name" value="Ras"/>
    <property type="match status" value="1"/>
</dbReference>
<dbReference type="FunFam" id="3.40.50.300:FF:001586">
    <property type="entry name" value="Small GTP-binding protein, putative"/>
    <property type="match status" value="1"/>
</dbReference>
<dbReference type="SUPFAM" id="SSF47923">
    <property type="entry name" value="Ypt/Rab-GAP domain of gyp1p"/>
    <property type="match status" value="1"/>
</dbReference>
<dbReference type="PROSITE" id="PS51421">
    <property type="entry name" value="RAS"/>
    <property type="match status" value="1"/>
</dbReference>
<dbReference type="SMART" id="SM00584">
    <property type="entry name" value="TLDc"/>
    <property type="match status" value="1"/>
</dbReference>
<evidence type="ECO:0000313" key="5">
    <source>
        <dbReference type="EMBL" id="EGR28462.1"/>
    </source>
</evidence>
<dbReference type="InParanoid" id="G0R255"/>
<evidence type="ECO:0000256" key="2">
    <source>
        <dbReference type="ARBA" id="ARBA00023134"/>
    </source>
</evidence>
<dbReference type="InterPro" id="IPR050227">
    <property type="entry name" value="Rab"/>
</dbReference>
<dbReference type="InterPro" id="IPR027417">
    <property type="entry name" value="P-loop_NTPase"/>
</dbReference>
<sequence>MKQYFKIQNDHQYFFDEAWFAKDETVLFIPEKFIFLYNNYEEDNVQMEKTWKQIDLRSNIKHGVLERDDKTEVLAPKWKYLIRKGVPMQIMKQIILDIYKRTFTDNEMEYQIALKIVFKDQIPANFRNTPIFMQDNRPLEEIVKINILNKQGYDALKRIMWVLTEMYFQIEYNPMVIQIASMLLVFIKEEDAYCVLKCMIEDSIKLLNTNNQGDEVQRAMRWHFLMNKNDFVRFLKAFFDTLEIIWDWLPSVLKLCDPIQIWATSKDGFSLNNLYKKCENYIGKQMLILIKSDVNNAIFGVYCDEMLSLDSKRTYYGSSETFVFQLYPNKIKYESQTEDNHHCYSCKDYFTFGSNGRMTSNFSTTTRVKHKIIFLGDQQVGKSCIIERFMYDVFDEKSHSTVGVDFLAKTLHTGDKSVRLQLWDTAGQERFRSLIPSYLRDANCAIIVFDVTTKESLDNIDKWIKDYKDNRGTEAYCVLVANKIDLKLSRVITTETAQQKAQSLNMPYYEVSAKSGENILETFKQVSTYLQQVQENHNQDKNESQQQQQINPEHSMATNKETIQLKENQKKDEQQQVIKKKCCSQ</sequence>
<dbReference type="SMART" id="SM00174">
    <property type="entry name" value="RHO"/>
    <property type="match status" value="1"/>
</dbReference>
<dbReference type="GO" id="GO:0005525">
    <property type="term" value="F:GTP binding"/>
    <property type="evidence" value="ECO:0007669"/>
    <property type="project" value="UniProtKB-KW"/>
</dbReference>
<dbReference type="NCBIfam" id="TIGR00231">
    <property type="entry name" value="small_GTP"/>
    <property type="match status" value="1"/>
</dbReference>
<dbReference type="GO" id="GO:0003924">
    <property type="term" value="F:GTPase activity"/>
    <property type="evidence" value="ECO:0007669"/>
    <property type="project" value="InterPro"/>
</dbReference>
<dbReference type="Pfam" id="PF07534">
    <property type="entry name" value="TLD"/>
    <property type="match status" value="1"/>
</dbReference>
<dbReference type="PROSITE" id="PS51420">
    <property type="entry name" value="RHO"/>
    <property type="match status" value="1"/>
</dbReference>
<dbReference type="PRINTS" id="PR00449">
    <property type="entry name" value="RASTRNSFRMNG"/>
</dbReference>
<reference evidence="5 6" key="1">
    <citation type="submission" date="2011-07" db="EMBL/GenBank/DDBJ databases">
        <authorList>
            <person name="Coyne R."/>
            <person name="Brami D."/>
            <person name="Johnson J."/>
            <person name="Hostetler J."/>
            <person name="Hannick L."/>
            <person name="Clark T."/>
            <person name="Cassidy-Hanley D."/>
            <person name="Inman J."/>
        </authorList>
    </citation>
    <scope>NUCLEOTIDE SEQUENCE [LARGE SCALE GENOMIC DNA]</scope>
    <source>
        <strain evidence="5 6">G5</strain>
    </source>
</reference>
<feature type="region of interest" description="Disordered" evidence="3">
    <location>
        <begin position="535"/>
        <end position="554"/>
    </location>
</feature>
<dbReference type="RefSeq" id="XP_004029698.1">
    <property type="nucleotide sequence ID" value="XM_004029650.1"/>
</dbReference>
<dbReference type="PANTHER" id="PTHR47977">
    <property type="entry name" value="RAS-RELATED PROTEIN RAB"/>
    <property type="match status" value="1"/>
</dbReference>
<dbReference type="eggNOG" id="KOG2801">
    <property type="taxonomic scope" value="Eukaryota"/>
</dbReference>
<evidence type="ECO:0000259" key="4">
    <source>
        <dbReference type="PROSITE" id="PS51886"/>
    </source>
</evidence>
<dbReference type="OrthoDB" id="10065050at2759"/>
<dbReference type="GeneID" id="14904543"/>
<dbReference type="eggNOG" id="KOG0094">
    <property type="taxonomic scope" value="Eukaryota"/>
</dbReference>
<evidence type="ECO:0000313" key="6">
    <source>
        <dbReference type="Proteomes" id="UP000008983"/>
    </source>
</evidence>
<accession>G0R255</accession>
<dbReference type="SMART" id="SM00176">
    <property type="entry name" value="RAN"/>
    <property type="match status" value="1"/>
</dbReference>
<gene>
    <name evidence="5" type="ORF">IMG5_175110</name>
</gene>
<dbReference type="PROSITE" id="PS51419">
    <property type="entry name" value="RAB"/>
    <property type="match status" value="1"/>
</dbReference>
<dbReference type="EMBL" id="GL984241">
    <property type="protein sequence ID" value="EGR28462.1"/>
    <property type="molecule type" value="Genomic_DNA"/>
</dbReference>
<dbReference type="InterPro" id="IPR035969">
    <property type="entry name" value="Rab-GAP_TBC_sf"/>
</dbReference>
<dbReference type="PROSITE" id="PS51886">
    <property type="entry name" value="TLDC"/>
    <property type="match status" value="1"/>
</dbReference>
<evidence type="ECO:0000256" key="1">
    <source>
        <dbReference type="ARBA" id="ARBA00022741"/>
    </source>
</evidence>
<keyword evidence="2" id="KW-0342">GTP-binding</keyword>
<dbReference type="Proteomes" id="UP000008983">
    <property type="component" value="Unassembled WGS sequence"/>
</dbReference>
<feature type="domain" description="TLDc" evidence="4">
    <location>
        <begin position="237"/>
        <end position="426"/>
    </location>
</feature>
<dbReference type="STRING" id="857967.G0R255"/>
<dbReference type="CDD" id="cd01861">
    <property type="entry name" value="Rab6"/>
    <property type="match status" value="1"/>
</dbReference>